<proteinExistence type="predicted"/>
<dbReference type="Proteomes" id="UP001281761">
    <property type="component" value="Unassembled WGS sequence"/>
</dbReference>
<name>A0ABQ9WNG6_9EUKA</name>
<protein>
    <submittedName>
        <fullName evidence="1">Uncharacterized protein</fullName>
    </submittedName>
</protein>
<accession>A0ABQ9WNG6</accession>
<evidence type="ECO:0000313" key="2">
    <source>
        <dbReference type="Proteomes" id="UP001281761"/>
    </source>
</evidence>
<dbReference type="EMBL" id="JARBJD010000563">
    <property type="protein sequence ID" value="KAK2941025.1"/>
    <property type="molecule type" value="Genomic_DNA"/>
</dbReference>
<comment type="caution">
    <text evidence="1">The sequence shown here is derived from an EMBL/GenBank/DDBJ whole genome shotgun (WGS) entry which is preliminary data.</text>
</comment>
<evidence type="ECO:0000313" key="1">
    <source>
        <dbReference type="EMBL" id="KAK2941025.1"/>
    </source>
</evidence>
<organism evidence="1 2">
    <name type="scientific">Blattamonas nauphoetae</name>
    <dbReference type="NCBI Taxonomy" id="2049346"/>
    <lineage>
        <taxon>Eukaryota</taxon>
        <taxon>Metamonada</taxon>
        <taxon>Preaxostyla</taxon>
        <taxon>Oxymonadida</taxon>
        <taxon>Blattamonas</taxon>
    </lineage>
</organism>
<keyword evidence="2" id="KW-1185">Reference proteome</keyword>
<sequence length="95" mass="10231">MAKLGRQAIQDALAARRGLSGSIVIDGGKFCLGQRSNPLKHGIVAFVADNALALQNGLVFTILQNLADSPTRWKEIGDVVIDCLFYDSSAIQLHH</sequence>
<reference evidence="1 2" key="1">
    <citation type="journal article" date="2022" name="bioRxiv">
        <title>Genomics of Preaxostyla Flagellates Illuminates Evolutionary Transitions and the Path Towards Mitochondrial Loss.</title>
        <authorList>
            <person name="Novak L.V.F."/>
            <person name="Treitli S.C."/>
            <person name="Pyrih J."/>
            <person name="Halakuc P."/>
            <person name="Pipaliya S.V."/>
            <person name="Vacek V."/>
            <person name="Brzon O."/>
            <person name="Soukal P."/>
            <person name="Eme L."/>
            <person name="Dacks J.B."/>
            <person name="Karnkowska A."/>
            <person name="Elias M."/>
            <person name="Hampl V."/>
        </authorList>
    </citation>
    <scope>NUCLEOTIDE SEQUENCE [LARGE SCALE GENOMIC DNA]</scope>
    <source>
        <strain evidence="1">NAU3</strain>
        <tissue evidence="1">Gut</tissue>
    </source>
</reference>
<gene>
    <name evidence="1" type="ORF">BLNAU_24054</name>
</gene>